<keyword evidence="2" id="KW-0489">Methyltransferase</keyword>
<keyword evidence="3" id="KW-1185">Reference proteome</keyword>
<dbReference type="CDD" id="cd02440">
    <property type="entry name" value="AdoMet_MTases"/>
    <property type="match status" value="1"/>
</dbReference>
<evidence type="ECO:0000313" key="3">
    <source>
        <dbReference type="Proteomes" id="UP001403385"/>
    </source>
</evidence>
<dbReference type="InterPro" id="IPR029063">
    <property type="entry name" value="SAM-dependent_MTases_sf"/>
</dbReference>
<comment type="caution">
    <text evidence="2">The sequence shown here is derived from an EMBL/GenBank/DDBJ whole genome shotgun (WGS) entry which is preliminary data.</text>
</comment>
<name>A0AAW9S506_9BACT</name>
<dbReference type="EMBL" id="JBDKWZ010000007">
    <property type="protein sequence ID" value="MEN7548948.1"/>
    <property type="molecule type" value="Genomic_DNA"/>
</dbReference>
<dbReference type="SUPFAM" id="SSF53335">
    <property type="entry name" value="S-adenosyl-L-methionine-dependent methyltransferases"/>
    <property type="match status" value="1"/>
</dbReference>
<proteinExistence type="predicted"/>
<evidence type="ECO:0000259" key="1">
    <source>
        <dbReference type="Pfam" id="PF13649"/>
    </source>
</evidence>
<keyword evidence="2" id="KW-0808">Transferase</keyword>
<dbReference type="RefSeq" id="WP_346821722.1">
    <property type="nucleotide sequence ID" value="NZ_JBDKWZ010000007.1"/>
</dbReference>
<dbReference type="GO" id="GO:0032259">
    <property type="term" value="P:methylation"/>
    <property type="evidence" value="ECO:0007669"/>
    <property type="project" value="UniProtKB-KW"/>
</dbReference>
<dbReference type="GO" id="GO:0008168">
    <property type="term" value="F:methyltransferase activity"/>
    <property type="evidence" value="ECO:0007669"/>
    <property type="project" value="UniProtKB-KW"/>
</dbReference>
<feature type="domain" description="Methyltransferase" evidence="1">
    <location>
        <begin position="46"/>
        <end position="142"/>
    </location>
</feature>
<sequence>MATETTTNNFNWIAPFYDHLTRWVFRGWVQKSQCWFLSLIPEQAHVLILGGGAGWIANAVLQQTKAKKITYIEASERMISLTRQKIKPGDAKKIIYIHGTEKDIPPQAVYDVIITNFYLDLFPEAYLNKVVQLLADSVRGGGYWFYTDFNIGHRKWWGRTGQRITVWGMYLFFKWTSGIEGNRLFHYGELIEKAGFARNWKADFLSGFILSEVCVKKNISTP</sequence>
<protein>
    <submittedName>
        <fullName evidence="2">Class I SAM-dependent methyltransferase</fullName>
        <ecNumber evidence="2">2.1.1.-</ecNumber>
    </submittedName>
</protein>
<organism evidence="2 3">
    <name type="scientific">Rapidithrix thailandica</name>
    <dbReference type="NCBI Taxonomy" id="413964"/>
    <lineage>
        <taxon>Bacteria</taxon>
        <taxon>Pseudomonadati</taxon>
        <taxon>Bacteroidota</taxon>
        <taxon>Cytophagia</taxon>
        <taxon>Cytophagales</taxon>
        <taxon>Flammeovirgaceae</taxon>
        <taxon>Rapidithrix</taxon>
    </lineage>
</organism>
<dbReference type="InterPro" id="IPR041698">
    <property type="entry name" value="Methyltransf_25"/>
</dbReference>
<dbReference type="Proteomes" id="UP001403385">
    <property type="component" value="Unassembled WGS sequence"/>
</dbReference>
<reference evidence="2 3" key="1">
    <citation type="submission" date="2024-04" db="EMBL/GenBank/DDBJ databases">
        <title>Novel genus in family Flammeovirgaceae.</title>
        <authorList>
            <person name="Nguyen T.H."/>
            <person name="Vuong T.Q."/>
            <person name="Le H."/>
            <person name="Kim S.-G."/>
        </authorList>
    </citation>
    <scope>NUCLEOTIDE SEQUENCE [LARGE SCALE GENOMIC DNA]</scope>
    <source>
        <strain evidence="2 3">JCM 23209</strain>
    </source>
</reference>
<dbReference type="Gene3D" id="3.40.50.150">
    <property type="entry name" value="Vaccinia Virus protein VP39"/>
    <property type="match status" value="1"/>
</dbReference>
<dbReference type="EC" id="2.1.1.-" evidence="2"/>
<accession>A0AAW9S506</accession>
<dbReference type="AlphaFoldDB" id="A0AAW9S506"/>
<dbReference type="Pfam" id="PF13649">
    <property type="entry name" value="Methyltransf_25"/>
    <property type="match status" value="1"/>
</dbReference>
<evidence type="ECO:0000313" key="2">
    <source>
        <dbReference type="EMBL" id="MEN7548948.1"/>
    </source>
</evidence>
<gene>
    <name evidence="2" type="ORF">AAG747_13580</name>
</gene>